<proteinExistence type="predicted"/>
<protein>
    <submittedName>
        <fullName evidence="1">Uncharacterized protein</fullName>
    </submittedName>
</protein>
<organism evidence="1 2">
    <name type="scientific">Eucalyptus globulus</name>
    <name type="common">Tasmanian blue gum</name>
    <dbReference type="NCBI Taxonomy" id="34317"/>
    <lineage>
        <taxon>Eukaryota</taxon>
        <taxon>Viridiplantae</taxon>
        <taxon>Streptophyta</taxon>
        <taxon>Embryophyta</taxon>
        <taxon>Tracheophyta</taxon>
        <taxon>Spermatophyta</taxon>
        <taxon>Magnoliopsida</taxon>
        <taxon>eudicotyledons</taxon>
        <taxon>Gunneridae</taxon>
        <taxon>Pentapetalae</taxon>
        <taxon>rosids</taxon>
        <taxon>malvids</taxon>
        <taxon>Myrtales</taxon>
        <taxon>Myrtaceae</taxon>
        <taxon>Myrtoideae</taxon>
        <taxon>Eucalypteae</taxon>
        <taxon>Eucalyptus</taxon>
    </lineage>
</organism>
<reference evidence="1 2" key="1">
    <citation type="submission" date="2024-11" db="EMBL/GenBank/DDBJ databases">
        <title>Chromosome-level genome assembly of Eucalyptus globulus Labill. provides insights into its genome evolution.</title>
        <authorList>
            <person name="Li X."/>
        </authorList>
    </citation>
    <scope>NUCLEOTIDE SEQUENCE [LARGE SCALE GENOMIC DNA]</scope>
    <source>
        <strain evidence="1">CL2024</strain>
        <tissue evidence="1">Fresh tender leaves</tissue>
    </source>
</reference>
<dbReference type="PANTHER" id="PTHR31170:SF25">
    <property type="entry name" value="BNAA09G04570D PROTEIN"/>
    <property type="match status" value="1"/>
</dbReference>
<gene>
    <name evidence="1" type="ORF">ACJRO7_014465</name>
</gene>
<dbReference type="AlphaFoldDB" id="A0ABD3LAV8"/>
<dbReference type="EMBL" id="JBJKBG010000003">
    <property type="protein sequence ID" value="KAL3745365.1"/>
    <property type="molecule type" value="Genomic_DNA"/>
</dbReference>
<evidence type="ECO:0000313" key="2">
    <source>
        <dbReference type="Proteomes" id="UP001634007"/>
    </source>
</evidence>
<accession>A0ABD3LAV8</accession>
<dbReference type="Pfam" id="PF03140">
    <property type="entry name" value="DUF247"/>
    <property type="match status" value="1"/>
</dbReference>
<keyword evidence="2" id="KW-1185">Reference proteome</keyword>
<evidence type="ECO:0000313" key="1">
    <source>
        <dbReference type="EMBL" id="KAL3745365.1"/>
    </source>
</evidence>
<dbReference type="Proteomes" id="UP001634007">
    <property type="component" value="Unassembled WGS sequence"/>
</dbReference>
<dbReference type="InterPro" id="IPR004158">
    <property type="entry name" value="DUF247_pln"/>
</dbReference>
<dbReference type="PANTHER" id="PTHR31170">
    <property type="entry name" value="BNAC04G53230D PROTEIN"/>
    <property type="match status" value="1"/>
</dbReference>
<comment type="caution">
    <text evidence="1">The sequence shown here is derived from an EMBL/GenBank/DDBJ whole genome shotgun (WGS) entry which is preliminary data.</text>
</comment>
<name>A0ABD3LAV8_EUCGL</name>
<sequence length="409" mass="47588">MAGTGSTSASDDHLNDLVISISDRLKQLSETSIDCHLQKVPDKLYKIHREAFLPKQVSIGPFYHYGKQWKVIEDHKWRYLQIFLGQTQKKLEECVEFIKKLEKRTRRCYLTNIDLNSDEFIKMALVDGAFIIELFLLNRFPLMRAKNDVIFNEQKKWMIDYVRRDISLMENQLPFFVLENLFNFAFGSQLGEFPSLLELTYDFFSSRGNLRAERIFGSNVMHLLDALRLWYLPATQEAQGAGWQKTEAIPRASHLRAAGVKFKQGESNCLFDIYFKGRVIYIPSLRLCPATESFLRNLTAFEQSHYNDDSYFIDYVAFLGNLIDTAADAKLLIKKRIIDIEDWLGHDETLAKDDEALANLFKSFGKESGFWTRNSKFCSVRQKLKAYCSSHWHGLKVRMKCNSVSKRQL</sequence>